<evidence type="ECO:0000256" key="11">
    <source>
        <dbReference type="ARBA" id="ARBA00023141"/>
    </source>
</evidence>
<dbReference type="AlphaFoldDB" id="A0A2R6RNS5"/>
<dbReference type="PRINTS" id="PR01100">
    <property type="entry name" value="SHIKIMTKNASE"/>
</dbReference>
<dbReference type="PROSITE" id="PS01128">
    <property type="entry name" value="SHIKIMATE_KINASE"/>
    <property type="match status" value="1"/>
</dbReference>
<dbReference type="PANTHER" id="PTHR21087">
    <property type="entry name" value="SHIKIMATE KINASE"/>
    <property type="match status" value="1"/>
</dbReference>
<protein>
    <recommendedName>
        <fullName evidence="5">shikimate kinase</fullName>
        <ecNumber evidence="5">2.7.1.71</ecNumber>
    </recommendedName>
</protein>
<comment type="catalytic activity">
    <reaction evidence="12">
        <text>shikimate + ATP = 3-phosphoshikimate + ADP + H(+)</text>
        <dbReference type="Rhea" id="RHEA:13121"/>
        <dbReference type="ChEBI" id="CHEBI:15378"/>
        <dbReference type="ChEBI" id="CHEBI:30616"/>
        <dbReference type="ChEBI" id="CHEBI:36208"/>
        <dbReference type="ChEBI" id="CHEBI:145989"/>
        <dbReference type="ChEBI" id="CHEBI:456216"/>
        <dbReference type="EC" id="2.7.1.71"/>
    </reaction>
</comment>
<dbReference type="Pfam" id="PF01202">
    <property type="entry name" value="SKI"/>
    <property type="match status" value="1"/>
</dbReference>
<dbReference type="GO" id="GO:0009423">
    <property type="term" value="P:chorismate biosynthetic process"/>
    <property type="evidence" value="ECO:0007669"/>
    <property type="project" value="UniProtKB-UniPathway"/>
</dbReference>
<dbReference type="PANTHER" id="PTHR21087:SF20">
    <property type="entry name" value="SHIKIMATE KINASE"/>
    <property type="match status" value="1"/>
</dbReference>
<dbReference type="OMA" id="YFREYES"/>
<dbReference type="CDD" id="cd00464">
    <property type="entry name" value="SK"/>
    <property type="match status" value="1"/>
</dbReference>
<evidence type="ECO:0000256" key="8">
    <source>
        <dbReference type="ARBA" id="ARBA00022741"/>
    </source>
</evidence>
<dbReference type="GO" id="GO:0005524">
    <property type="term" value="F:ATP binding"/>
    <property type="evidence" value="ECO:0007669"/>
    <property type="project" value="UniProtKB-KW"/>
</dbReference>
<dbReference type="FunFam" id="3.40.50.300:FF:001033">
    <property type="entry name" value="Shikimate kinase 2, chloroplastic"/>
    <property type="match status" value="1"/>
</dbReference>
<keyword evidence="10" id="KW-0067">ATP-binding</keyword>
<dbReference type="InParanoid" id="A0A2R6RNS5"/>
<comment type="similarity">
    <text evidence="4">Belongs to the shikimate kinase family.</text>
</comment>
<dbReference type="EC" id="2.7.1.71" evidence="5"/>
<evidence type="ECO:0000256" key="4">
    <source>
        <dbReference type="ARBA" id="ARBA00006997"/>
    </source>
</evidence>
<dbReference type="UniPathway" id="UPA00053">
    <property type="reaction ID" value="UER00088"/>
</dbReference>
<dbReference type="HAMAP" id="MF_00109">
    <property type="entry name" value="Shikimate_kinase"/>
    <property type="match status" value="1"/>
</dbReference>
<comment type="subcellular location">
    <subcellularLocation>
        <location evidence="2">Plastid</location>
        <location evidence="2">Chloroplast</location>
    </subcellularLocation>
</comment>
<dbReference type="STRING" id="1590841.A0A2R6RNS5"/>
<dbReference type="Gene3D" id="3.40.50.300">
    <property type="entry name" value="P-loop containing nucleotide triphosphate hydrolases"/>
    <property type="match status" value="1"/>
</dbReference>
<dbReference type="InterPro" id="IPR027417">
    <property type="entry name" value="P-loop_NTPase"/>
</dbReference>
<accession>A0A2R6RNS5</accession>
<comment type="function">
    <text evidence="1">Catalyzes the specific phosphorylation of the 3-hydroxyl group of shikimic acid using ATP as a cosubstrate.</text>
</comment>
<evidence type="ECO:0000256" key="1">
    <source>
        <dbReference type="ARBA" id="ARBA00002641"/>
    </source>
</evidence>
<name>A0A2R6RNS5_ACTCC</name>
<keyword evidence="8" id="KW-0547">Nucleotide-binding</keyword>
<reference evidence="13 14" key="1">
    <citation type="submission" date="2017-07" db="EMBL/GenBank/DDBJ databases">
        <title>An improved, manually edited Actinidia chinensis var. chinensis (kiwifruit) genome highlights the challenges associated with draft genomes and gene prediction in plants.</title>
        <authorList>
            <person name="Pilkington S."/>
            <person name="Crowhurst R."/>
            <person name="Hilario E."/>
            <person name="Nardozza S."/>
            <person name="Fraser L."/>
            <person name="Peng Y."/>
            <person name="Gunaseelan K."/>
            <person name="Simpson R."/>
            <person name="Tahir J."/>
            <person name="Deroles S."/>
            <person name="Templeton K."/>
            <person name="Luo Z."/>
            <person name="Davy M."/>
            <person name="Cheng C."/>
            <person name="Mcneilage M."/>
            <person name="Scaglione D."/>
            <person name="Liu Y."/>
            <person name="Zhang Q."/>
            <person name="Datson P."/>
            <person name="De Silva N."/>
            <person name="Gardiner S."/>
            <person name="Bassett H."/>
            <person name="Chagne D."/>
            <person name="Mccallum J."/>
            <person name="Dzierzon H."/>
            <person name="Deng C."/>
            <person name="Wang Y.-Y."/>
            <person name="Barron N."/>
            <person name="Manako K."/>
            <person name="Bowen J."/>
            <person name="Foster T."/>
            <person name="Erridge Z."/>
            <person name="Tiffin H."/>
            <person name="Waite C."/>
            <person name="Davies K."/>
            <person name="Grierson E."/>
            <person name="Laing W."/>
            <person name="Kirk R."/>
            <person name="Chen X."/>
            <person name="Wood M."/>
            <person name="Montefiori M."/>
            <person name="Brummell D."/>
            <person name="Schwinn K."/>
            <person name="Catanach A."/>
            <person name="Fullerton C."/>
            <person name="Li D."/>
            <person name="Meiyalaghan S."/>
            <person name="Nieuwenhuizen N."/>
            <person name="Read N."/>
            <person name="Prakash R."/>
            <person name="Hunter D."/>
            <person name="Zhang H."/>
            <person name="Mckenzie M."/>
            <person name="Knabel M."/>
            <person name="Harris A."/>
            <person name="Allan A."/>
            <person name="Chen A."/>
            <person name="Janssen B."/>
            <person name="Plunkett B."/>
            <person name="Dwamena C."/>
            <person name="Voogd C."/>
            <person name="Leif D."/>
            <person name="Lafferty D."/>
            <person name="Souleyre E."/>
            <person name="Varkonyi-Gasic E."/>
            <person name="Gambi F."/>
            <person name="Hanley J."/>
            <person name="Yao J.-L."/>
            <person name="Cheung J."/>
            <person name="David K."/>
            <person name="Warren B."/>
            <person name="Marsh K."/>
            <person name="Snowden K."/>
            <person name="Lin-Wang K."/>
            <person name="Brian L."/>
            <person name="Martinez-Sanchez M."/>
            <person name="Wang M."/>
            <person name="Ileperuma N."/>
            <person name="Macnee N."/>
            <person name="Campin R."/>
            <person name="Mcatee P."/>
            <person name="Drummond R."/>
            <person name="Espley R."/>
            <person name="Ireland H."/>
            <person name="Wu R."/>
            <person name="Atkinson R."/>
            <person name="Karunairetnam S."/>
            <person name="Bulley S."/>
            <person name="Chunkath S."/>
            <person name="Hanley Z."/>
            <person name="Storey R."/>
            <person name="Thrimawithana A."/>
            <person name="Thomson S."/>
            <person name="David C."/>
            <person name="Testolin R."/>
        </authorList>
    </citation>
    <scope>NUCLEOTIDE SEQUENCE [LARGE SCALE GENOMIC DNA]</scope>
    <source>
        <strain evidence="14">cv. Red5</strain>
        <tissue evidence="13">Young leaf</tissue>
    </source>
</reference>
<dbReference type="GO" id="GO:0009507">
    <property type="term" value="C:chloroplast"/>
    <property type="evidence" value="ECO:0007669"/>
    <property type="project" value="UniProtKB-SubCell"/>
</dbReference>
<dbReference type="InterPro" id="IPR031322">
    <property type="entry name" value="Shikimate/glucono_kinase"/>
</dbReference>
<keyword evidence="7" id="KW-0808">Transferase</keyword>
<evidence type="ECO:0000256" key="2">
    <source>
        <dbReference type="ARBA" id="ARBA00004229"/>
    </source>
</evidence>
<dbReference type="EMBL" id="NKQK01000004">
    <property type="protein sequence ID" value="PSS31682.1"/>
    <property type="molecule type" value="Genomic_DNA"/>
</dbReference>
<evidence type="ECO:0000256" key="12">
    <source>
        <dbReference type="ARBA" id="ARBA00048567"/>
    </source>
</evidence>
<dbReference type="GO" id="GO:0004765">
    <property type="term" value="F:shikimate kinase activity"/>
    <property type="evidence" value="ECO:0007669"/>
    <property type="project" value="UniProtKB-EC"/>
</dbReference>
<sequence>MEAVSGTNLQLSLPSIRSQKIEGKIRRWNGLLRLSPRHRNDLGLKVTQLNELQWRRGRVSVPVLHACKDPHAPALQSGNLHSSFDENWLLKNKGEEVLPYLNERCIFLVGMMGSGKTTVGEILSEALGYSFVDSDKYVEDALGGSPVAQIFKQFGESFFRDNEREALRKLSSITRQVVSTGGGAVICPINWKYMREGVTVYLDIPLDVLARRIAAEGTDSRPILDSESGDAYTKAFTGLLSLSKKRAQAYAKADAKASLQHIATKLGLEDLSDITPTDIALEVLVQIEDFLQCKNGISVP</sequence>
<evidence type="ECO:0000256" key="7">
    <source>
        <dbReference type="ARBA" id="ARBA00022679"/>
    </source>
</evidence>
<evidence type="ECO:0000313" key="14">
    <source>
        <dbReference type="Proteomes" id="UP000241394"/>
    </source>
</evidence>
<dbReference type="SUPFAM" id="SSF52540">
    <property type="entry name" value="P-loop containing nucleoside triphosphate hydrolases"/>
    <property type="match status" value="1"/>
</dbReference>
<keyword evidence="9 13" id="KW-0418">Kinase</keyword>
<gene>
    <name evidence="13" type="ORF">CEY00_Acc04950</name>
</gene>
<dbReference type="GO" id="GO:0009073">
    <property type="term" value="P:aromatic amino acid family biosynthetic process"/>
    <property type="evidence" value="ECO:0007669"/>
    <property type="project" value="UniProtKB-KW"/>
</dbReference>
<evidence type="ECO:0000256" key="3">
    <source>
        <dbReference type="ARBA" id="ARBA00004842"/>
    </source>
</evidence>
<dbReference type="GO" id="GO:0008652">
    <property type="term" value="P:amino acid biosynthetic process"/>
    <property type="evidence" value="ECO:0007669"/>
    <property type="project" value="UniProtKB-KW"/>
</dbReference>
<evidence type="ECO:0000313" key="13">
    <source>
        <dbReference type="EMBL" id="PSS31682.1"/>
    </source>
</evidence>
<dbReference type="Gramene" id="PSS31682">
    <property type="protein sequence ID" value="PSS31682"/>
    <property type="gene ID" value="CEY00_Acc04950"/>
</dbReference>
<comment type="pathway">
    <text evidence="3">Metabolic intermediate biosynthesis; chorismate biosynthesis; chorismate from D-erythrose 4-phosphate and phosphoenolpyruvate: step 5/7.</text>
</comment>
<dbReference type="InterPro" id="IPR000623">
    <property type="entry name" value="Shikimate_kinase/TSH1"/>
</dbReference>
<reference evidence="14" key="2">
    <citation type="journal article" date="2018" name="BMC Genomics">
        <title>A manually annotated Actinidia chinensis var. chinensis (kiwifruit) genome highlights the challenges associated with draft genomes and gene prediction in plants.</title>
        <authorList>
            <person name="Pilkington S.M."/>
            <person name="Crowhurst R."/>
            <person name="Hilario E."/>
            <person name="Nardozza S."/>
            <person name="Fraser L."/>
            <person name="Peng Y."/>
            <person name="Gunaseelan K."/>
            <person name="Simpson R."/>
            <person name="Tahir J."/>
            <person name="Deroles S.C."/>
            <person name="Templeton K."/>
            <person name="Luo Z."/>
            <person name="Davy M."/>
            <person name="Cheng C."/>
            <person name="McNeilage M."/>
            <person name="Scaglione D."/>
            <person name="Liu Y."/>
            <person name="Zhang Q."/>
            <person name="Datson P."/>
            <person name="De Silva N."/>
            <person name="Gardiner S.E."/>
            <person name="Bassett H."/>
            <person name="Chagne D."/>
            <person name="McCallum J."/>
            <person name="Dzierzon H."/>
            <person name="Deng C."/>
            <person name="Wang Y.Y."/>
            <person name="Barron L."/>
            <person name="Manako K."/>
            <person name="Bowen J."/>
            <person name="Foster T.M."/>
            <person name="Erridge Z.A."/>
            <person name="Tiffin H."/>
            <person name="Waite C.N."/>
            <person name="Davies K.M."/>
            <person name="Grierson E.P."/>
            <person name="Laing W.A."/>
            <person name="Kirk R."/>
            <person name="Chen X."/>
            <person name="Wood M."/>
            <person name="Montefiori M."/>
            <person name="Brummell D.A."/>
            <person name="Schwinn K.E."/>
            <person name="Catanach A."/>
            <person name="Fullerton C."/>
            <person name="Li D."/>
            <person name="Meiyalaghan S."/>
            <person name="Nieuwenhuizen N."/>
            <person name="Read N."/>
            <person name="Prakash R."/>
            <person name="Hunter D."/>
            <person name="Zhang H."/>
            <person name="McKenzie M."/>
            <person name="Knabel M."/>
            <person name="Harris A."/>
            <person name="Allan A.C."/>
            <person name="Gleave A."/>
            <person name="Chen A."/>
            <person name="Janssen B.J."/>
            <person name="Plunkett B."/>
            <person name="Ampomah-Dwamena C."/>
            <person name="Voogd C."/>
            <person name="Leif D."/>
            <person name="Lafferty D."/>
            <person name="Souleyre E.J.F."/>
            <person name="Varkonyi-Gasic E."/>
            <person name="Gambi F."/>
            <person name="Hanley J."/>
            <person name="Yao J.L."/>
            <person name="Cheung J."/>
            <person name="David K.M."/>
            <person name="Warren B."/>
            <person name="Marsh K."/>
            <person name="Snowden K.C."/>
            <person name="Lin-Wang K."/>
            <person name="Brian L."/>
            <person name="Martinez-Sanchez M."/>
            <person name="Wang M."/>
            <person name="Ileperuma N."/>
            <person name="Macnee N."/>
            <person name="Campin R."/>
            <person name="McAtee P."/>
            <person name="Drummond R.S.M."/>
            <person name="Espley R.V."/>
            <person name="Ireland H.S."/>
            <person name="Wu R."/>
            <person name="Atkinson R.G."/>
            <person name="Karunairetnam S."/>
            <person name="Bulley S."/>
            <person name="Chunkath S."/>
            <person name="Hanley Z."/>
            <person name="Storey R."/>
            <person name="Thrimawithana A.H."/>
            <person name="Thomson S."/>
            <person name="David C."/>
            <person name="Testolin R."/>
            <person name="Huang H."/>
            <person name="Hellens R.P."/>
            <person name="Schaffer R.J."/>
        </authorList>
    </citation>
    <scope>NUCLEOTIDE SEQUENCE [LARGE SCALE GENOMIC DNA]</scope>
    <source>
        <strain evidence="14">cv. Red5</strain>
    </source>
</reference>
<evidence type="ECO:0000256" key="6">
    <source>
        <dbReference type="ARBA" id="ARBA00022605"/>
    </source>
</evidence>
<proteinExistence type="inferred from homology"/>
<evidence type="ECO:0000256" key="5">
    <source>
        <dbReference type="ARBA" id="ARBA00012154"/>
    </source>
</evidence>
<evidence type="ECO:0000256" key="10">
    <source>
        <dbReference type="ARBA" id="ARBA00022840"/>
    </source>
</evidence>
<keyword evidence="11" id="KW-0057">Aromatic amino acid biosynthesis</keyword>
<organism evidence="13 14">
    <name type="scientific">Actinidia chinensis var. chinensis</name>
    <name type="common">Chinese soft-hair kiwi</name>
    <dbReference type="NCBI Taxonomy" id="1590841"/>
    <lineage>
        <taxon>Eukaryota</taxon>
        <taxon>Viridiplantae</taxon>
        <taxon>Streptophyta</taxon>
        <taxon>Embryophyta</taxon>
        <taxon>Tracheophyta</taxon>
        <taxon>Spermatophyta</taxon>
        <taxon>Magnoliopsida</taxon>
        <taxon>eudicotyledons</taxon>
        <taxon>Gunneridae</taxon>
        <taxon>Pentapetalae</taxon>
        <taxon>asterids</taxon>
        <taxon>Ericales</taxon>
        <taxon>Actinidiaceae</taxon>
        <taxon>Actinidia</taxon>
    </lineage>
</organism>
<evidence type="ECO:0000256" key="9">
    <source>
        <dbReference type="ARBA" id="ARBA00022777"/>
    </source>
</evidence>
<dbReference type="GO" id="GO:0005829">
    <property type="term" value="C:cytosol"/>
    <property type="evidence" value="ECO:0007669"/>
    <property type="project" value="TreeGrafter"/>
</dbReference>
<comment type="caution">
    <text evidence="13">The sequence shown here is derived from an EMBL/GenBank/DDBJ whole genome shotgun (WGS) entry which is preliminary data.</text>
</comment>
<keyword evidence="6" id="KW-0028">Amino-acid biosynthesis</keyword>
<dbReference type="InterPro" id="IPR023000">
    <property type="entry name" value="Shikimate_kinase_CS"/>
</dbReference>
<dbReference type="Proteomes" id="UP000241394">
    <property type="component" value="Chromosome LG4"/>
</dbReference>
<keyword evidence="14" id="KW-1185">Reference proteome</keyword>
<dbReference type="OrthoDB" id="197068at2759"/>